<evidence type="ECO:0000313" key="3">
    <source>
        <dbReference type="Proteomes" id="UP001268819"/>
    </source>
</evidence>
<sequence length="59" mass="6079">MRTRGARVLVVLATVFLAVALWNGVLALEDQVAWRSAAAGVCAVASAGLLWAAVGGSRR</sequence>
<keyword evidence="3" id="KW-1185">Reference proteome</keyword>
<dbReference type="Proteomes" id="UP001268819">
    <property type="component" value="Unassembled WGS sequence"/>
</dbReference>
<name>A0ABU1PX78_9PSEU</name>
<dbReference type="EMBL" id="JAVDSG010000001">
    <property type="protein sequence ID" value="MDR6595230.1"/>
    <property type="molecule type" value="Genomic_DNA"/>
</dbReference>
<feature type="transmembrane region" description="Helical" evidence="1">
    <location>
        <begin position="37"/>
        <end position="54"/>
    </location>
</feature>
<keyword evidence="1" id="KW-0812">Transmembrane</keyword>
<comment type="caution">
    <text evidence="2">The sequence shown here is derived from an EMBL/GenBank/DDBJ whole genome shotgun (WGS) entry which is preliminary data.</text>
</comment>
<organism evidence="2 3">
    <name type="scientific">Saccharothrix longispora</name>
    <dbReference type="NCBI Taxonomy" id="33920"/>
    <lineage>
        <taxon>Bacteria</taxon>
        <taxon>Bacillati</taxon>
        <taxon>Actinomycetota</taxon>
        <taxon>Actinomycetes</taxon>
        <taxon>Pseudonocardiales</taxon>
        <taxon>Pseudonocardiaceae</taxon>
        <taxon>Saccharothrix</taxon>
    </lineage>
</organism>
<reference evidence="2 3" key="1">
    <citation type="submission" date="2023-07" db="EMBL/GenBank/DDBJ databases">
        <title>Sequencing the genomes of 1000 actinobacteria strains.</title>
        <authorList>
            <person name="Klenk H.-P."/>
        </authorList>
    </citation>
    <scope>NUCLEOTIDE SEQUENCE [LARGE SCALE GENOMIC DNA]</scope>
    <source>
        <strain evidence="2 3">DSM 43749</strain>
    </source>
</reference>
<protein>
    <submittedName>
        <fullName evidence="2">Type II secretory pathway component PulK</fullName>
    </submittedName>
</protein>
<evidence type="ECO:0000256" key="1">
    <source>
        <dbReference type="SAM" id="Phobius"/>
    </source>
</evidence>
<proteinExistence type="predicted"/>
<gene>
    <name evidence="2" type="ORF">J2S66_003614</name>
</gene>
<keyword evidence="1" id="KW-1133">Transmembrane helix</keyword>
<dbReference type="RefSeq" id="WP_310308277.1">
    <property type="nucleotide sequence ID" value="NZ_BAAAXB010000001.1"/>
</dbReference>
<accession>A0ABU1PX78</accession>
<evidence type="ECO:0000313" key="2">
    <source>
        <dbReference type="EMBL" id="MDR6595230.1"/>
    </source>
</evidence>
<keyword evidence="1" id="KW-0472">Membrane</keyword>